<accession>A0A2W5A4V4</accession>
<name>A0A2W5A4V4_9SPHN</name>
<dbReference type="AlphaFoldDB" id="A0A2W5A4V4"/>
<reference evidence="1 2" key="1">
    <citation type="submission" date="2017-08" db="EMBL/GenBank/DDBJ databases">
        <title>Infants hospitalized years apart are colonized by the same room-sourced microbial strains.</title>
        <authorList>
            <person name="Brooks B."/>
            <person name="Olm M.R."/>
            <person name="Firek B.A."/>
            <person name="Baker R."/>
            <person name="Thomas B.C."/>
            <person name="Morowitz M.J."/>
            <person name="Banfield J.F."/>
        </authorList>
    </citation>
    <scope>NUCLEOTIDE SEQUENCE [LARGE SCALE GENOMIC DNA]</scope>
    <source>
        <strain evidence="1">S2_018_000_R2_101</strain>
    </source>
</reference>
<organism evidence="1 2">
    <name type="scientific">Sphingomonas sanxanigenens</name>
    <dbReference type="NCBI Taxonomy" id="397260"/>
    <lineage>
        <taxon>Bacteria</taxon>
        <taxon>Pseudomonadati</taxon>
        <taxon>Pseudomonadota</taxon>
        <taxon>Alphaproteobacteria</taxon>
        <taxon>Sphingomonadales</taxon>
        <taxon>Sphingomonadaceae</taxon>
        <taxon>Sphingomonas</taxon>
    </lineage>
</organism>
<sequence length="116" mass="12376">MPRQRQIIAHSIAQRMHAAEEAIDLAAARIAELNAALPLARLEGRLDAAIGQDAFQSSASAIMLVAKTRAELVATHDQLKRVSDDIGLGEQAYGDVFKVATGQSQQPAVPNHLRAA</sequence>
<proteinExistence type="predicted"/>
<protein>
    <recommendedName>
        <fullName evidence="3">Flagellar protein FlgN</fullName>
    </recommendedName>
</protein>
<gene>
    <name evidence="1" type="ORF">DI623_12445</name>
</gene>
<evidence type="ECO:0000313" key="1">
    <source>
        <dbReference type="EMBL" id="PZO88526.1"/>
    </source>
</evidence>
<dbReference type="Proteomes" id="UP000249066">
    <property type="component" value="Unassembled WGS sequence"/>
</dbReference>
<evidence type="ECO:0008006" key="3">
    <source>
        <dbReference type="Google" id="ProtNLM"/>
    </source>
</evidence>
<dbReference type="EMBL" id="QFNN01000088">
    <property type="protein sequence ID" value="PZO88526.1"/>
    <property type="molecule type" value="Genomic_DNA"/>
</dbReference>
<evidence type="ECO:0000313" key="2">
    <source>
        <dbReference type="Proteomes" id="UP000249066"/>
    </source>
</evidence>
<comment type="caution">
    <text evidence="1">The sequence shown here is derived from an EMBL/GenBank/DDBJ whole genome shotgun (WGS) entry which is preliminary data.</text>
</comment>